<evidence type="ECO:0000313" key="1">
    <source>
        <dbReference type="EMBL" id="ETN37048.1"/>
    </source>
</evidence>
<accession>W2RMW9</accession>
<evidence type="ECO:0000313" key="2">
    <source>
        <dbReference type="Proteomes" id="UP000030752"/>
    </source>
</evidence>
<dbReference type="InParanoid" id="W2RMW9"/>
<gene>
    <name evidence="1" type="ORF">HMPREF1541_08037</name>
</gene>
<dbReference type="EMBL" id="KB822724">
    <property type="protein sequence ID" value="ETN37048.1"/>
    <property type="molecule type" value="Genomic_DNA"/>
</dbReference>
<name>W2RMW9_CYPE1</name>
<reference evidence="1 2" key="1">
    <citation type="submission" date="2013-03" db="EMBL/GenBank/DDBJ databases">
        <title>The Genome Sequence of Phialophora europaea CBS 101466.</title>
        <authorList>
            <consortium name="The Broad Institute Genomics Platform"/>
            <person name="Cuomo C."/>
            <person name="de Hoog S."/>
            <person name="Gorbushina A."/>
            <person name="Walker B."/>
            <person name="Young S.K."/>
            <person name="Zeng Q."/>
            <person name="Gargeya S."/>
            <person name="Fitzgerald M."/>
            <person name="Haas B."/>
            <person name="Abouelleil A."/>
            <person name="Allen A.W."/>
            <person name="Alvarado L."/>
            <person name="Arachchi H.M."/>
            <person name="Berlin A.M."/>
            <person name="Chapman S.B."/>
            <person name="Gainer-Dewar J."/>
            <person name="Goldberg J."/>
            <person name="Griggs A."/>
            <person name="Gujja S."/>
            <person name="Hansen M."/>
            <person name="Howarth C."/>
            <person name="Imamovic A."/>
            <person name="Ireland A."/>
            <person name="Larimer J."/>
            <person name="McCowan C."/>
            <person name="Murphy C."/>
            <person name="Pearson M."/>
            <person name="Poon T.W."/>
            <person name="Priest M."/>
            <person name="Roberts A."/>
            <person name="Saif S."/>
            <person name="Shea T."/>
            <person name="Sisk P."/>
            <person name="Sykes S."/>
            <person name="Wortman J."/>
            <person name="Nusbaum C."/>
            <person name="Birren B."/>
        </authorList>
    </citation>
    <scope>NUCLEOTIDE SEQUENCE [LARGE SCALE GENOMIC DNA]</scope>
    <source>
        <strain evidence="1 2">CBS 101466</strain>
    </source>
</reference>
<dbReference type="VEuPathDB" id="FungiDB:HMPREF1541_08037"/>
<protein>
    <submittedName>
        <fullName evidence="1">Uncharacterized protein</fullName>
    </submittedName>
</protein>
<dbReference type="AlphaFoldDB" id="W2RMW9"/>
<dbReference type="HOGENOM" id="CLU_3406366_0_0_1"/>
<organism evidence="1 2">
    <name type="scientific">Cyphellophora europaea (strain CBS 101466)</name>
    <name type="common">Phialophora europaea</name>
    <dbReference type="NCBI Taxonomy" id="1220924"/>
    <lineage>
        <taxon>Eukaryota</taxon>
        <taxon>Fungi</taxon>
        <taxon>Dikarya</taxon>
        <taxon>Ascomycota</taxon>
        <taxon>Pezizomycotina</taxon>
        <taxon>Eurotiomycetes</taxon>
        <taxon>Chaetothyriomycetidae</taxon>
        <taxon>Chaetothyriales</taxon>
        <taxon>Cyphellophoraceae</taxon>
        <taxon>Cyphellophora</taxon>
    </lineage>
</organism>
<dbReference type="GeneID" id="19975376"/>
<proteinExistence type="predicted"/>
<sequence>MRATRGRLISRLRRCGRVAGRFRAWVCTSL</sequence>
<keyword evidence="2" id="KW-1185">Reference proteome</keyword>
<dbReference type="Proteomes" id="UP000030752">
    <property type="component" value="Unassembled WGS sequence"/>
</dbReference>
<dbReference type="RefSeq" id="XP_008720580.1">
    <property type="nucleotide sequence ID" value="XM_008722358.1"/>
</dbReference>